<evidence type="ECO:0000256" key="4">
    <source>
        <dbReference type="ARBA" id="ARBA00022525"/>
    </source>
</evidence>
<keyword evidence="4 6" id="KW-0964">Secreted</keyword>
<comment type="similarity">
    <text evidence="2 6">Belongs to the plant self-incompatibility (S1) protein family.</text>
</comment>
<dbReference type="Proteomes" id="UP000008311">
    <property type="component" value="Unassembled WGS sequence"/>
</dbReference>
<gene>
    <name evidence="7" type="ORF">RCOM_1023620</name>
</gene>
<dbReference type="KEGG" id="rcu:8265673"/>
<dbReference type="PANTHER" id="PTHR31232:SF137">
    <property type="entry name" value="S-PROTEIN HOMOLOG"/>
    <property type="match status" value="1"/>
</dbReference>
<evidence type="ECO:0000256" key="2">
    <source>
        <dbReference type="ARBA" id="ARBA00005581"/>
    </source>
</evidence>
<comment type="subcellular location">
    <subcellularLocation>
        <location evidence="1 6">Secreted</location>
    </subcellularLocation>
</comment>
<feature type="chain" id="PRO_5025080670" description="S-protein homolog" evidence="6">
    <location>
        <begin position="21"/>
        <end position="151"/>
    </location>
</feature>
<proteinExistence type="inferred from homology"/>
<evidence type="ECO:0000313" key="8">
    <source>
        <dbReference type="Proteomes" id="UP000008311"/>
    </source>
</evidence>
<dbReference type="OMA" id="ASICCTH"/>
<evidence type="ECO:0000256" key="1">
    <source>
        <dbReference type="ARBA" id="ARBA00004613"/>
    </source>
</evidence>
<evidence type="ECO:0000256" key="3">
    <source>
        <dbReference type="ARBA" id="ARBA00022471"/>
    </source>
</evidence>
<protein>
    <recommendedName>
        <fullName evidence="6">S-protein homolog</fullName>
    </recommendedName>
</protein>
<dbReference type="OrthoDB" id="1848419at2759"/>
<dbReference type="InterPro" id="IPR010264">
    <property type="entry name" value="Self-incomp_S1"/>
</dbReference>
<dbReference type="InParanoid" id="B9RWR1"/>
<feature type="signal peptide" evidence="6">
    <location>
        <begin position="1"/>
        <end position="20"/>
    </location>
</feature>
<name>B9RWR1_RICCO</name>
<dbReference type="GO" id="GO:0060320">
    <property type="term" value="P:rejection of self pollen"/>
    <property type="evidence" value="ECO:0007669"/>
    <property type="project" value="UniProtKB-KW"/>
</dbReference>
<evidence type="ECO:0000313" key="7">
    <source>
        <dbReference type="EMBL" id="EEF44313.1"/>
    </source>
</evidence>
<dbReference type="Pfam" id="PF05938">
    <property type="entry name" value="Self-incomp_S1"/>
    <property type="match status" value="1"/>
</dbReference>
<dbReference type="EMBL" id="EQ973823">
    <property type="protein sequence ID" value="EEF44313.1"/>
    <property type="molecule type" value="Genomic_DNA"/>
</dbReference>
<sequence>MAPTMTIFCLIFLLSTTVDLHPVGAWRPTLMEIDRFCLAYIVHVMNGLSNNNHPLLLQCHSRDDDLGNHTLYIGGDFHFGFGIKIFGKHTLFNCGMEWGNKHHNFDVFNQDVHASICCTHHGRSCFWRAQDDGIYFSTDNEEWAKTFPWIE</sequence>
<keyword evidence="5 6" id="KW-0732">Signal</keyword>
<evidence type="ECO:0000256" key="6">
    <source>
        <dbReference type="RuleBase" id="RU367044"/>
    </source>
</evidence>
<evidence type="ECO:0000256" key="5">
    <source>
        <dbReference type="ARBA" id="ARBA00022729"/>
    </source>
</evidence>
<reference evidence="8" key="1">
    <citation type="journal article" date="2010" name="Nat. Biotechnol.">
        <title>Draft genome sequence of the oilseed species Ricinus communis.</title>
        <authorList>
            <person name="Chan A.P."/>
            <person name="Crabtree J."/>
            <person name="Zhao Q."/>
            <person name="Lorenzi H."/>
            <person name="Orvis J."/>
            <person name="Puiu D."/>
            <person name="Melake-Berhan A."/>
            <person name="Jones K.M."/>
            <person name="Redman J."/>
            <person name="Chen G."/>
            <person name="Cahoon E.B."/>
            <person name="Gedil M."/>
            <person name="Stanke M."/>
            <person name="Haas B.J."/>
            <person name="Wortman J.R."/>
            <person name="Fraser-Liggett C.M."/>
            <person name="Ravel J."/>
            <person name="Rabinowicz P.D."/>
        </authorList>
    </citation>
    <scope>NUCLEOTIDE SEQUENCE [LARGE SCALE GENOMIC DNA]</scope>
    <source>
        <strain evidence="8">cv. Hale</strain>
    </source>
</reference>
<keyword evidence="3 6" id="KW-0713">Self-incompatibility</keyword>
<dbReference type="GO" id="GO:0005576">
    <property type="term" value="C:extracellular region"/>
    <property type="evidence" value="ECO:0007669"/>
    <property type="project" value="UniProtKB-SubCell"/>
</dbReference>
<dbReference type="AlphaFoldDB" id="B9RWR1"/>
<dbReference type="eggNOG" id="ENOG502SAT5">
    <property type="taxonomic scope" value="Eukaryota"/>
</dbReference>
<organism evidence="7 8">
    <name type="scientific">Ricinus communis</name>
    <name type="common">Castor bean</name>
    <dbReference type="NCBI Taxonomy" id="3988"/>
    <lineage>
        <taxon>Eukaryota</taxon>
        <taxon>Viridiplantae</taxon>
        <taxon>Streptophyta</taxon>
        <taxon>Embryophyta</taxon>
        <taxon>Tracheophyta</taxon>
        <taxon>Spermatophyta</taxon>
        <taxon>Magnoliopsida</taxon>
        <taxon>eudicotyledons</taxon>
        <taxon>Gunneridae</taxon>
        <taxon>Pentapetalae</taxon>
        <taxon>rosids</taxon>
        <taxon>fabids</taxon>
        <taxon>Malpighiales</taxon>
        <taxon>Euphorbiaceae</taxon>
        <taxon>Acalyphoideae</taxon>
        <taxon>Acalypheae</taxon>
        <taxon>Ricinus</taxon>
    </lineage>
</organism>
<dbReference type="PANTHER" id="PTHR31232">
    <property type="match status" value="1"/>
</dbReference>
<accession>B9RWR1</accession>
<keyword evidence="8" id="KW-1185">Reference proteome</keyword>